<feature type="domain" description="PDZ" evidence="1">
    <location>
        <begin position="344"/>
        <end position="380"/>
    </location>
</feature>
<dbReference type="Proteomes" id="UP001237642">
    <property type="component" value="Unassembled WGS sequence"/>
</dbReference>
<dbReference type="EMBL" id="JAUIZM010000009">
    <property type="protein sequence ID" value="KAK1362929.1"/>
    <property type="molecule type" value="Genomic_DNA"/>
</dbReference>
<dbReference type="PANTHER" id="PTHR47389:SF4">
    <property type="entry name" value="OS09G0436400 PROTEIN"/>
    <property type="match status" value="1"/>
</dbReference>
<evidence type="ECO:0000313" key="3">
    <source>
        <dbReference type="Proteomes" id="UP001237642"/>
    </source>
</evidence>
<dbReference type="InterPro" id="IPR043504">
    <property type="entry name" value="Peptidase_S1_PA_chymotrypsin"/>
</dbReference>
<evidence type="ECO:0000313" key="2">
    <source>
        <dbReference type="EMBL" id="KAK1362929.1"/>
    </source>
</evidence>
<dbReference type="InterPro" id="IPR036034">
    <property type="entry name" value="PDZ_sf"/>
</dbReference>
<dbReference type="InterPro" id="IPR009003">
    <property type="entry name" value="Peptidase_S1_PA"/>
</dbReference>
<proteinExistence type="predicted"/>
<gene>
    <name evidence="2" type="ORF">POM88_038490</name>
</gene>
<dbReference type="PANTHER" id="PTHR47389">
    <property type="entry name" value="OS09G0436400 PROTEIN"/>
    <property type="match status" value="1"/>
</dbReference>
<accession>A0AAD8M7V3</accession>
<keyword evidence="3" id="KW-1185">Reference proteome</keyword>
<organism evidence="2 3">
    <name type="scientific">Heracleum sosnowskyi</name>
    <dbReference type="NCBI Taxonomy" id="360622"/>
    <lineage>
        <taxon>Eukaryota</taxon>
        <taxon>Viridiplantae</taxon>
        <taxon>Streptophyta</taxon>
        <taxon>Embryophyta</taxon>
        <taxon>Tracheophyta</taxon>
        <taxon>Spermatophyta</taxon>
        <taxon>Magnoliopsida</taxon>
        <taxon>eudicotyledons</taxon>
        <taxon>Gunneridae</taxon>
        <taxon>Pentapetalae</taxon>
        <taxon>asterids</taxon>
        <taxon>campanulids</taxon>
        <taxon>Apiales</taxon>
        <taxon>Apiaceae</taxon>
        <taxon>Apioideae</taxon>
        <taxon>apioid superclade</taxon>
        <taxon>Tordylieae</taxon>
        <taxon>Tordyliinae</taxon>
        <taxon>Heracleum</taxon>
    </lineage>
</organism>
<dbReference type="AlphaFoldDB" id="A0AAD8M7V3"/>
<dbReference type="SUPFAM" id="SSF50494">
    <property type="entry name" value="Trypsin-like serine proteases"/>
    <property type="match status" value="1"/>
</dbReference>
<dbReference type="Gene3D" id="2.40.10.10">
    <property type="entry name" value="Trypsin-like serine proteases"/>
    <property type="match status" value="2"/>
</dbReference>
<dbReference type="InterPro" id="IPR001478">
    <property type="entry name" value="PDZ"/>
</dbReference>
<dbReference type="Pfam" id="PF13365">
    <property type="entry name" value="Trypsin_2"/>
    <property type="match status" value="1"/>
</dbReference>
<name>A0AAD8M7V3_9APIA</name>
<dbReference type="Pfam" id="PF00595">
    <property type="entry name" value="PDZ"/>
    <property type="match status" value="1"/>
</dbReference>
<comment type="caution">
    <text evidence="2">The sequence shown here is derived from an EMBL/GenBank/DDBJ whole genome shotgun (WGS) entry which is preliminary data.</text>
</comment>
<reference evidence="2" key="1">
    <citation type="submission" date="2023-02" db="EMBL/GenBank/DDBJ databases">
        <title>Genome of toxic invasive species Heracleum sosnowskyi carries increased number of genes despite the absence of recent whole-genome duplications.</title>
        <authorList>
            <person name="Schelkunov M."/>
            <person name="Shtratnikova V."/>
            <person name="Makarenko M."/>
            <person name="Klepikova A."/>
            <person name="Omelchenko D."/>
            <person name="Novikova G."/>
            <person name="Obukhova E."/>
            <person name="Bogdanov V."/>
            <person name="Penin A."/>
            <person name="Logacheva M."/>
        </authorList>
    </citation>
    <scope>NUCLEOTIDE SEQUENCE</scope>
    <source>
        <strain evidence="2">Hsosn_3</strain>
        <tissue evidence="2">Leaf</tissue>
    </source>
</reference>
<dbReference type="SUPFAM" id="SSF50156">
    <property type="entry name" value="PDZ domain-like"/>
    <property type="match status" value="1"/>
</dbReference>
<dbReference type="Gene3D" id="2.30.42.10">
    <property type="match status" value="1"/>
</dbReference>
<protein>
    <submittedName>
        <fullName evidence="2">Trypsin-like peptidase domain protein</fullName>
    </submittedName>
</protein>
<evidence type="ECO:0000259" key="1">
    <source>
        <dbReference type="Pfam" id="PF00595"/>
    </source>
</evidence>
<sequence>MSLILKQNTRRRRRNLCRLKSVFPLQQLNSSEREGIMAGIELVIPFPKRRIPWERGKASKYIPPAVKDYLDNLARKRPKFRQKDDNKFLDLRTKRAAMKASASVVALVSFIDGKEFIQGSGTIIESDGALNSVLTSANIFRRSKEVEKNSLPPDLKIMVYSFDGSSYGEVVAYDYNYNVCVIVFQSQTSLSAARVAHLDDSMDLEISSSLKPHSRSYKLVPGDGVIVVGRYFHTPYDLMAAPGPYQLGRSHYDCKELFTAKCSITRCGDGGPLINYSGEVIGVAYFHSNIITHFLPINIAKKWWEHYKQNGLYRRPLLGIEATNLYVADVDVIERVVQKFPNVSKGVIVEKVIPGSSADSAGLCVSDVIIKCGGETVHGFLEFFEMLWDKVGCRVELVVVRENNVKPIHLNMLVVEATPAEFNRWPIVNKAPKDFFSLVR</sequence>
<reference evidence="2" key="2">
    <citation type="submission" date="2023-05" db="EMBL/GenBank/DDBJ databases">
        <authorList>
            <person name="Schelkunov M.I."/>
        </authorList>
    </citation>
    <scope>NUCLEOTIDE SEQUENCE</scope>
    <source>
        <strain evidence="2">Hsosn_3</strain>
        <tissue evidence="2">Leaf</tissue>
    </source>
</reference>